<feature type="compositionally biased region" description="Polar residues" evidence="1">
    <location>
        <begin position="93"/>
        <end position="102"/>
    </location>
</feature>
<accession>A0A1G4ING5</accession>
<organism evidence="3 4">
    <name type="scientific">Lachancea dasiensis</name>
    <dbReference type="NCBI Taxonomy" id="1072105"/>
    <lineage>
        <taxon>Eukaryota</taxon>
        <taxon>Fungi</taxon>
        <taxon>Dikarya</taxon>
        <taxon>Ascomycota</taxon>
        <taxon>Saccharomycotina</taxon>
        <taxon>Saccharomycetes</taxon>
        <taxon>Saccharomycetales</taxon>
        <taxon>Saccharomycetaceae</taxon>
        <taxon>Lachancea</taxon>
    </lineage>
</organism>
<dbReference type="OrthoDB" id="4067487at2759"/>
<dbReference type="STRING" id="1266660.A0A1G4ING5"/>
<dbReference type="Proteomes" id="UP000190274">
    <property type="component" value="Chromosome A"/>
</dbReference>
<dbReference type="AlphaFoldDB" id="A0A1G4ING5"/>
<dbReference type="Pfam" id="PF20994">
    <property type="entry name" value="CENPU"/>
    <property type="match status" value="1"/>
</dbReference>
<sequence>MLVDRHVKLLSRQRGSALRKVEQDIVISQTKKQKLDRPPPSPPGESRREPDSDYLSPPTALPDVDLEGGGSLPSETPRMSPVHSPELDGLPTSPANPFTSARGSDISPDLPISESPLKGTVDPFAAPIESVAPPSEPHFDFDFSELPISQLRANSLSLTSIEIISSVLHNLFEEQLIPQAYADFDTATTPADQVLYKLDIKLLSTFIHGVLADLQDTVDINLSNNELCSQVKECQRQKAQKTESLLELRHDINEWENKDDNAEHFDELRRKSALNDKLQNLIASISQEPAEPVQSPLLSFDKVSDDLIRVTDPCNGALAKLRTFNDTLEKLLE</sequence>
<dbReference type="InterPro" id="IPR048743">
    <property type="entry name" value="AME1"/>
</dbReference>
<evidence type="ECO:0000256" key="1">
    <source>
        <dbReference type="SAM" id="MobiDB-lite"/>
    </source>
</evidence>
<evidence type="ECO:0000313" key="3">
    <source>
        <dbReference type="EMBL" id="SCU78140.1"/>
    </source>
</evidence>
<evidence type="ECO:0000259" key="2">
    <source>
        <dbReference type="Pfam" id="PF20994"/>
    </source>
</evidence>
<evidence type="ECO:0000313" key="4">
    <source>
        <dbReference type="Proteomes" id="UP000190274"/>
    </source>
</evidence>
<gene>
    <name evidence="3" type="ORF">LADA_0A04060G</name>
</gene>
<dbReference type="EMBL" id="LT598460">
    <property type="protein sequence ID" value="SCU78140.1"/>
    <property type="molecule type" value="Genomic_DNA"/>
</dbReference>
<reference evidence="3 4" key="1">
    <citation type="submission" date="2016-03" db="EMBL/GenBank/DDBJ databases">
        <authorList>
            <person name="Devillers H."/>
        </authorList>
    </citation>
    <scope>NUCLEOTIDE SEQUENCE [LARGE SCALE GENOMIC DNA]</scope>
    <source>
        <strain evidence="3">CBS 10888</strain>
    </source>
</reference>
<keyword evidence="4" id="KW-1185">Reference proteome</keyword>
<protein>
    <submittedName>
        <fullName evidence="3">LADA_0A04060g1_1</fullName>
    </submittedName>
</protein>
<proteinExistence type="predicted"/>
<name>A0A1G4ING5_9SACH</name>
<feature type="region of interest" description="Disordered" evidence="1">
    <location>
        <begin position="1"/>
        <end position="118"/>
    </location>
</feature>
<feature type="domain" description="Inner kinetochore subunit AME1" evidence="2">
    <location>
        <begin position="140"/>
        <end position="330"/>
    </location>
</feature>